<protein>
    <recommendedName>
        <fullName evidence="3">Growth inhibitor PemK</fullName>
    </recommendedName>
</protein>
<dbReference type="InterPro" id="IPR003477">
    <property type="entry name" value="PemK-like"/>
</dbReference>
<dbReference type="Proteomes" id="UP000237889">
    <property type="component" value="Chromosome"/>
</dbReference>
<reference evidence="1 2" key="1">
    <citation type="submission" date="2018-03" db="EMBL/GenBank/DDBJ databases">
        <title>Genome sequencing of Phreatobacter sp.</title>
        <authorList>
            <person name="Kim S.-J."/>
            <person name="Heo J."/>
            <person name="Kwon S.-W."/>
        </authorList>
    </citation>
    <scope>NUCLEOTIDE SEQUENCE [LARGE SCALE GENOMIC DNA]</scope>
    <source>
        <strain evidence="1 2">S-12</strain>
    </source>
</reference>
<organism evidence="1 2">
    <name type="scientific">Phreatobacter cathodiphilus</name>
    <dbReference type="NCBI Taxonomy" id="1868589"/>
    <lineage>
        <taxon>Bacteria</taxon>
        <taxon>Pseudomonadati</taxon>
        <taxon>Pseudomonadota</taxon>
        <taxon>Alphaproteobacteria</taxon>
        <taxon>Hyphomicrobiales</taxon>
        <taxon>Phreatobacteraceae</taxon>
        <taxon>Phreatobacter</taxon>
    </lineage>
</organism>
<dbReference type="SUPFAM" id="SSF50118">
    <property type="entry name" value="Cell growth inhibitor/plasmid maintenance toxic component"/>
    <property type="match status" value="1"/>
</dbReference>
<evidence type="ECO:0000313" key="2">
    <source>
        <dbReference type="Proteomes" id="UP000237889"/>
    </source>
</evidence>
<dbReference type="OrthoDB" id="9813449at2"/>
<dbReference type="KEGG" id="phr:C6569_00560"/>
<dbReference type="Gene3D" id="2.30.30.110">
    <property type="match status" value="1"/>
</dbReference>
<accession>A0A2S0N6B3</accession>
<dbReference type="InterPro" id="IPR011067">
    <property type="entry name" value="Plasmid_toxin/cell-grow_inhib"/>
</dbReference>
<evidence type="ECO:0000313" key="1">
    <source>
        <dbReference type="EMBL" id="AVO43692.1"/>
    </source>
</evidence>
<dbReference type="EMBL" id="CP027668">
    <property type="protein sequence ID" value="AVO43692.1"/>
    <property type="molecule type" value="Genomic_DNA"/>
</dbReference>
<name>A0A2S0N6B3_9HYPH</name>
<dbReference type="Pfam" id="PF02452">
    <property type="entry name" value="PemK_toxin"/>
    <property type="match status" value="1"/>
</dbReference>
<keyword evidence="2" id="KW-1185">Reference proteome</keyword>
<proteinExistence type="predicted"/>
<dbReference type="AlphaFoldDB" id="A0A2S0N6B3"/>
<dbReference type="RefSeq" id="WP_106747022.1">
    <property type="nucleotide sequence ID" value="NZ_CP027668.1"/>
</dbReference>
<evidence type="ECO:0008006" key="3">
    <source>
        <dbReference type="Google" id="ProtNLM"/>
    </source>
</evidence>
<dbReference type="GO" id="GO:0003677">
    <property type="term" value="F:DNA binding"/>
    <property type="evidence" value="ECO:0007669"/>
    <property type="project" value="InterPro"/>
</dbReference>
<gene>
    <name evidence="1" type="ORF">C6569_00560</name>
</gene>
<sequence length="116" mass="12792">MPISEGQYLPRGSVVVVPFPYTDGDAQRRRPALVFSNMSLAETGYYWLAMITGAENPPMPFDVTVPDHGAIGLAIPSVVRTIKIVCVEPKLIVRPIGRLDEQTLDRVMTNIRARVA</sequence>